<dbReference type="RefSeq" id="WP_183959152.1">
    <property type="nucleotide sequence ID" value="NZ_JACHHP010000001.1"/>
</dbReference>
<proteinExistence type="predicted"/>
<gene>
    <name evidence="2" type="ORF">HNQ52_000336</name>
</gene>
<accession>A0A7W8D4U3</accession>
<dbReference type="PROSITE" id="PS51257">
    <property type="entry name" value="PROKAR_LIPOPROTEIN"/>
    <property type="match status" value="1"/>
</dbReference>
<dbReference type="Gene3D" id="3.40.50.1820">
    <property type="entry name" value="alpha/beta hydrolase"/>
    <property type="match status" value="1"/>
</dbReference>
<sequence length="343" mass="35338">MRTAGWSTMLAVLLLAGCGDDAAPPLQALTLDPTRVAVAGISSGATMAQQVHLAYSDRIGGAALVAGSPAGCAENSLDFALSRCIKGAPQGPSAPALAARARALADAGRIAPLEGLAGDRVLVTRGASDALVAAAVTRAAHDLYPALEHAAGQSFSPAMTLAFVEGSFAHVWPTRDAGGDCGTTAAPYIGRCGLDLAGDIVAALFVTPPVAAPDQARGAPTPFDQNAFLPGGADAFLADTGLVYIPSQCGEPGRCGLLIAFQGCEQDIGSIGDLFARESGFNRWADVADLVVLYPQTRATYMPLNPKACWDWWGYSGAEYDTRDGLQLRWLANAAARLGVRLL</sequence>
<feature type="chain" id="PRO_5030695157" evidence="1">
    <location>
        <begin position="23"/>
        <end position="343"/>
    </location>
</feature>
<keyword evidence="3" id="KW-1185">Reference proteome</keyword>
<evidence type="ECO:0000256" key="1">
    <source>
        <dbReference type="SAM" id="SignalP"/>
    </source>
</evidence>
<evidence type="ECO:0000313" key="3">
    <source>
        <dbReference type="Proteomes" id="UP000521199"/>
    </source>
</evidence>
<keyword evidence="1" id="KW-0732">Signal</keyword>
<dbReference type="AlphaFoldDB" id="A0A7W8D4U3"/>
<evidence type="ECO:0000313" key="2">
    <source>
        <dbReference type="EMBL" id="MBB5206820.1"/>
    </source>
</evidence>
<dbReference type="PANTHER" id="PTHR42972">
    <property type="entry name" value="TOL-PAL SYSTEM PROTEIN TOLB"/>
    <property type="match status" value="1"/>
</dbReference>
<reference evidence="2 3" key="1">
    <citation type="submission" date="2020-08" db="EMBL/GenBank/DDBJ databases">
        <title>Genomic Encyclopedia of Type Strains, Phase IV (KMG-IV): sequencing the most valuable type-strain genomes for metagenomic binning, comparative biology and taxonomic classification.</title>
        <authorList>
            <person name="Goeker M."/>
        </authorList>
    </citation>
    <scope>NUCLEOTIDE SEQUENCE [LARGE SCALE GENOMIC DNA]</scope>
    <source>
        <strain evidence="2 3">DSM 24163</strain>
    </source>
</reference>
<dbReference type="PANTHER" id="PTHR42972:SF8">
    <property type="entry name" value="POLYHYDROXYBUTYRATE DEPOLYMERASE"/>
    <property type="match status" value="1"/>
</dbReference>
<dbReference type="InterPro" id="IPR029058">
    <property type="entry name" value="AB_hydrolase_fold"/>
</dbReference>
<comment type="caution">
    <text evidence="2">The sequence shown here is derived from an EMBL/GenBank/DDBJ whole genome shotgun (WGS) entry which is preliminary data.</text>
</comment>
<dbReference type="EMBL" id="JACHHP010000001">
    <property type="protein sequence ID" value="MBB5206820.1"/>
    <property type="molecule type" value="Genomic_DNA"/>
</dbReference>
<dbReference type="Proteomes" id="UP000521199">
    <property type="component" value="Unassembled WGS sequence"/>
</dbReference>
<organism evidence="2 3">
    <name type="scientific">Chiayiivirga flava</name>
    <dbReference type="NCBI Taxonomy" id="659595"/>
    <lineage>
        <taxon>Bacteria</taxon>
        <taxon>Pseudomonadati</taxon>
        <taxon>Pseudomonadota</taxon>
        <taxon>Gammaproteobacteria</taxon>
        <taxon>Lysobacterales</taxon>
        <taxon>Lysobacteraceae</taxon>
        <taxon>Chiayiivirga</taxon>
    </lineage>
</organism>
<protein>
    <submittedName>
        <fullName evidence="2">Poly(3-hydroxybutyrate) depolymerase</fullName>
    </submittedName>
</protein>
<name>A0A7W8D4U3_9GAMM</name>
<dbReference type="SUPFAM" id="SSF53474">
    <property type="entry name" value="alpha/beta-Hydrolases"/>
    <property type="match status" value="1"/>
</dbReference>
<feature type="signal peptide" evidence="1">
    <location>
        <begin position="1"/>
        <end position="22"/>
    </location>
</feature>